<protein>
    <recommendedName>
        <fullName evidence="2">Glycosyl hydrolase family 92 domain-containing protein</fullName>
    </recommendedName>
</protein>
<feature type="compositionally biased region" description="Basic and acidic residues" evidence="1">
    <location>
        <begin position="2438"/>
        <end position="2456"/>
    </location>
</feature>
<gene>
    <name evidence="3" type="ORF">Tci_000459</name>
</gene>
<feature type="compositionally biased region" description="Low complexity" evidence="1">
    <location>
        <begin position="881"/>
        <end position="890"/>
    </location>
</feature>
<feature type="region of interest" description="Disordered" evidence="1">
    <location>
        <begin position="944"/>
        <end position="966"/>
    </location>
</feature>
<dbReference type="InterPro" id="IPR012939">
    <property type="entry name" value="Glyco_hydro_92"/>
</dbReference>
<dbReference type="PANTHER" id="PTHR12143:SF43">
    <property type="entry name" value="PUTATIVE-RELATED"/>
    <property type="match status" value="1"/>
</dbReference>
<feature type="region of interest" description="Disordered" evidence="1">
    <location>
        <begin position="2185"/>
        <end position="2213"/>
    </location>
</feature>
<feature type="compositionally biased region" description="Basic residues" evidence="1">
    <location>
        <begin position="434"/>
        <end position="443"/>
    </location>
</feature>
<dbReference type="Gene3D" id="1.20.1050.60">
    <property type="entry name" value="alpha-1,2-mannosidase"/>
    <property type="match status" value="1"/>
</dbReference>
<feature type="compositionally biased region" description="Basic and acidic residues" evidence="1">
    <location>
        <begin position="626"/>
        <end position="640"/>
    </location>
</feature>
<feature type="compositionally biased region" description="Basic residues" evidence="1">
    <location>
        <begin position="609"/>
        <end position="618"/>
    </location>
</feature>
<dbReference type="EMBL" id="BKCJ010000007">
    <property type="protein sequence ID" value="GEU28481.1"/>
    <property type="molecule type" value="Genomic_DNA"/>
</dbReference>
<accession>A0A699GG71</accession>
<feature type="compositionally biased region" description="Basic and acidic residues" evidence="1">
    <location>
        <begin position="493"/>
        <end position="503"/>
    </location>
</feature>
<feature type="region of interest" description="Disordered" evidence="1">
    <location>
        <begin position="2373"/>
        <end position="2404"/>
    </location>
</feature>
<dbReference type="PANTHER" id="PTHR12143">
    <property type="entry name" value="PEPTIDE N-GLYCANASE PNGASE -RELATED"/>
    <property type="match status" value="1"/>
</dbReference>
<feature type="region of interest" description="Disordered" evidence="1">
    <location>
        <begin position="156"/>
        <end position="179"/>
    </location>
</feature>
<evidence type="ECO:0000313" key="3">
    <source>
        <dbReference type="EMBL" id="GEU28481.1"/>
    </source>
</evidence>
<feature type="compositionally biased region" description="Basic and acidic residues" evidence="1">
    <location>
        <begin position="163"/>
        <end position="172"/>
    </location>
</feature>
<feature type="region of interest" description="Disordered" evidence="1">
    <location>
        <begin position="881"/>
        <end position="914"/>
    </location>
</feature>
<proteinExistence type="predicted"/>
<feature type="compositionally biased region" description="Basic and acidic residues" evidence="1">
    <location>
        <begin position="513"/>
        <end position="528"/>
    </location>
</feature>
<feature type="domain" description="Glycosyl hydrolase family 92" evidence="2">
    <location>
        <begin position="1"/>
        <end position="90"/>
    </location>
</feature>
<comment type="caution">
    <text evidence="3">The sequence shown here is derived from an EMBL/GenBank/DDBJ whole genome shotgun (WGS) entry which is preliminary data.</text>
</comment>
<feature type="compositionally biased region" description="Basic residues" evidence="1">
    <location>
        <begin position="536"/>
        <end position="553"/>
    </location>
</feature>
<feature type="compositionally biased region" description="Basic and acidic residues" evidence="1">
    <location>
        <begin position="2379"/>
        <end position="2398"/>
    </location>
</feature>
<feature type="compositionally biased region" description="Basic residues" evidence="1">
    <location>
        <begin position="2426"/>
        <end position="2437"/>
    </location>
</feature>
<feature type="region of interest" description="Disordered" evidence="1">
    <location>
        <begin position="810"/>
        <end position="847"/>
    </location>
</feature>
<feature type="compositionally biased region" description="Basic residues" evidence="1">
    <location>
        <begin position="642"/>
        <end position="676"/>
    </location>
</feature>
<feature type="region of interest" description="Disordered" evidence="1">
    <location>
        <begin position="2418"/>
        <end position="2464"/>
    </location>
</feature>
<evidence type="ECO:0000259" key="2">
    <source>
        <dbReference type="Pfam" id="PF07971"/>
    </source>
</evidence>
<feature type="compositionally biased region" description="Basic residues" evidence="1">
    <location>
        <begin position="719"/>
        <end position="728"/>
    </location>
</feature>
<organism evidence="3">
    <name type="scientific">Tanacetum cinerariifolium</name>
    <name type="common">Dalmatian daisy</name>
    <name type="synonym">Chrysanthemum cinerariifolium</name>
    <dbReference type="NCBI Taxonomy" id="118510"/>
    <lineage>
        <taxon>Eukaryota</taxon>
        <taxon>Viridiplantae</taxon>
        <taxon>Streptophyta</taxon>
        <taxon>Embryophyta</taxon>
        <taxon>Tracheophyta</taxon>
        <taxon>Spermatophyta</taxon>
        <taxon>Magnoliopsida</taxon>
        <taxon>eudicotyledons</taxon>
        <taxon>Gunneridae</taxon>
        <taxon>Pentapetalae</taxon>
        <taxon>asterids</taxon>
        <taxon>campanulids</taxon>
        <taxon>Asterales</taxon>
        <taxon>Asteraceae</taxon>
        <taxon>Asteroideae</taxon>
        <taxon>Anthemideae</taxon>
        <taxon>Anthemidinae</taxon>
        <taxon>Tanacetum</taxon>
    </lineage>
</organism>
<sequence>MIGNNSASVVAEAYVKGLRGYDIDTLWQAVKHGANHEGPISAVGRAGVDFYNDLGYVPYDVGINENAARTLEYAYDDFAIYQLGKALGKPPTEIALPVAVQPFQMGRRFHGREQLALHVVGVPGRAGTGGPDGRARTLCRQARSGVHPVAGVRRKLLQGGDPRNPRNADRQHGPVRARQPADPAHDLFIRLRRRAVENPVLGARDHEPPVPAHARRLLRGRGQRPDVGLVRVFGAGLLSGHAGRAAVRGGRAAVQKSHASAGKRQVGRHQCVGQRRGPAVRDVARNERQALHPQLARSRSAAARRHARFRHVGTTRHPARHGARRRPLLAVHRPALLTLAARRRRRTIATSPAGLTKPSHHDYFLPHQGSAPSRCAPQAQYPGHAGQRSVRPHHAHGRAPVRLADCRRVAHRQRPPVVQVARGRGSRVDPAHARAVRQRGRQRRTADHSRHAGRRLLPRQPAGRQRHPLLRGRAAGDRGRPLPGRHVRAGHRAAPDHAGRTDDPVGLGQYGHGADRDDARAGPHRSDQRPAQPQPVHRRFPGHAARQRARHAAHGSADQPGDARPAGARRARHESALPGRTGDRRRRLDPRRNRRRPQGVPRGVEPVRHAVRARHRGRSLYAAARSEARTGHRHHQDAFCRHAGHRRGAVRHRQRRRPERAAPRAKRRPRRHRCGRQRGDLFGRRRPGVPPPLRSAQRLRRRPGQPGSTAPGVPAAHRPGQRRMRGRRGAAALEPPDAGRHRPGRIHAHHRAFAPGAGSDHLGARYGARPAAGVAPGRPHAAAVAQRLCGQPAGSGLCGPRGRWPARAPPAAPLPGTGNHRERHHGAAGQGPRHAGIAGARRHPPGHRRFRHRLQQPGVFAAHAGRRGQDRPVVRARAGKRPAPARAGAGHDFAVAGPGPPRGGRRRGKWRGAGVPARGRLRRGAGLPVRAADGGDGFRALAPRQQRQRGEQGTRYRQRAGGRGTRLCHARPAPAVHHAGAAHDRGGATPAAGDAAGAHHGRFARVVVAHLLAVGEHAVHIDLAGPVGRQVERHHHLVAYAVLVVGALEDVRPGLQLLVHPCADGHVGAPELAQPAPVFVHVGHLVAVALGVLRQLVPVHERAQFGVAGRIGDIELARGFVAVVDLRGAGRQQQLGGAFERALARGVERRIEVVRIEVVQDRVAFQPAVQHGRIAREQRLVILVRIAHQAEVDQAVEAVLVVVGRDAAAKVEVLAVGDVVVVDFGRHVKLVAEFLVRIGALPVVVSRIGHGAQLFPHLRFHVLDGVGAEAVHAELADPVGVPLHQVVARRARVAGLGKELVELLDLLRVAPFAAPFFHQLRRQFHFRVAVGADVGQVFYQRARDGGRRVLVRAFRFGAHPFLRPHGVDIGDRTRMVHHHVEDHANAVRMRGVHHVAEVGFGAQVGVHGRKIPGPVAMETVGLAGAFVGGRVDLLHRRREPDGSHAQLVKITVVDLVDDAGQVAAHEAAQRRRVLLAAVGQVVARKGVAEAVGQHEIHGGVFPQKRLDCLRHLDRRRAFFLDAGGLRCGVVCCGCALDCAKRQCHRQCQGSAGPPCECHAVVLLVLRGDGRTRASGPSFDARHLFGDQYQRGERLLGGQVMQCGVGLVAFQVHAQGGAFGAGARQAEHHARTVGHHDADALLFRDRTVDRIGVLEIVGEIDDVRAQVRATQGGKLDAQGIHELIGALGFHRLVIVTRIVVAAEARPVFADQFFHRLAGGSEQVKPEQHGPQAVFFADVIGAGAVALFAAQRGLAGVEQVAEELPAGRRFETRDAQRLGHAVGRLRRRHRAGDAFQARAVARRHGGVGGQHGQAVRWRDVELAAHDHVAVAVAVRRSAEIGRVVGRHDLDQLGSVDGIRVRVQAAEILQRLAIDHGAGRRAEDAFQDGLGVRAGHGRHAVKAHAEAAVEQRTDGVEVEQFLHQFRVVGHRVDDHDLGLFDARGAQLVQVHGRRIADAVRGDRFGAREDRFGDRLRSRAAVGDVVLDAEVAVRAARIVAGRQHDAARRAMLADHAAHGRGGQHAALPHQHPGVAMGGRHAQDDLDRFAVMVAAVAADDQRLAGHVAQRVEHALHEILEVAGLLEDGNLLAQAGRAGPLARKYLGGDRLNTHVRSAWMNDSLLTFGGRVILNGQRQHRRHQHAHAAQHQGFYGLAHEQVLGHKAEQQAADNLRNHDKEIEHAHVITHAVGGQRAGQDRIRHGQDAGPGDAHADHRHAQRVGELAAGVARQHRQHERGQRGHAAVHGKHHAHVAARRLERGRLRIGGAKDIFADRDVGIDPHRKQADPGEELHRRQLHHGLGHADKAGQDFLERMQQALVAALLGAKRLHVGGRQFLGGQHGPQHGAQVDRAACVERVAHGIGNGAGHRLVGHAQVVGKNGRQQRGDHRAPADEESLHGEAGRLLRRTQLVADKRAERLHRDIDRAIEHPQHRHGHPQRRRIGHQEQGQRREHGAQEEERPAAAPGGVPGVIAQVADHRLHQQAGNGRGQPVQRQIVGIGAQGGENAAGVGVLQGKTELDAKEAKAHVPQLPERQYGLLEV</sequence>
<reference evidence="3" key="1">
    <citation type="journal article" date="2019" name="Sci. Rep.">
        <title>Draft genome of Tanacetum cinerariifolium, the natural source of mosquito coil.</title>
        <authorList>
            <person name="Yamashiro T."/>
            <person name="Shiraishi A."/>
            <person name="Satake H."/>
            <person name="Nakayama K."/>
        </authorList>
    </citation>
    <scope>NUCLEOTIDE SEQUENCE</scope>
</reference>
<feature type="region of interest" description="Disordered" evidence="1">
    <location>
        <begin position="349"/>
        <end position="744"/>
    </location>
</feature>
<name>A0A699GG71_TANCI</name>
<feature type="compositionally biased region" description="Basic residues" evidence="1">
    <location>
        <begin position="583"/>
        <end position="597"/>
    </location>
</feature>
<dbReference type="GO" id="GO:0000224">
    <property type="term" value="F:peptide-N4-(N-acetyl-beta-glucosaminyl)asparagine amidase activity"/>
    <property type="evidence" value="ECO:0007669"/>
    <property type="project" value="TreeGrafter"/>
</dbReference>
<feature type="region of interest" description="Disordered" evidence="1">
    <location>
        <begin position="253"/>
        <end position="278"/>
    </location>
</feature>
<evidence type="ECO:0000256" key="1">
    <source>
        <dbReference type="SAM" id="MobiDB-lite"/>
    </source>
</evidence>
<dbReference type="InterPro" id="IPR050883">
    <property type="entry name" value="PNGase"/>
</dbReference>
<dbReference type="GO" id="GO:0005829">
    <property type="term" value="C:cytosol"/>
    <property type="evidence" value="ECO:0007669"/>
    <property type="project" value="TreeGrafter"/>
</dbReference>
<dbReference type="Pfam" id="PF07971">
    <property type="entry name" value="Glyco_hydro_92"/>
    <property type="match status" value="1"/>
</dbReference>
<dbReference type="GO" id="GO:0006516">
    <property type="term" value="P:glycoprotein catabolic process"/>
    <property type="evidence" value="ECO:0007669"/>
    <property type="project" value="TreeGrafter"/>
</dbReference>
<dbReference type="Gene3D" id="1.20.1610.10">
    <property type="entry name" value="alpha-1,2-mannosidases domains"/>
    <property type="match status" value="1"/>
</dbReference>
<feature type="compositionally biased region" description="Basic residues" evidence="1">
    <location>
        <begin position="390"/>
        <end position="399"/>
    </location>
</feature>